<dbReference type="InterPro" id="IPR037135">
    <property type="entry name" value="DUF1653-like_dom_sf"/>
</dbReference>
<dbReference type="Proteomes" id="UP000324974">
    <property type="component" value="Chromosome"/>
</dbReference>
<feature type="domain" description="DUF1653" evidence="1">
    <location>
        <begin position="10"/>
        <end position="68"/>
    </location>
</feature>
<sequence>MKAGTEIPRGRYRHCKGQEYEVVDVARHHETHEEVVVYRALYGDRLTWVRPLANFVERVPAPGGSVARLLYVGTTGDEFPAVDFGTDPEGGASA</sequence>
<proteinExistence type="predicted"/>
<evidence type="ECO:0000313" key="3">
    <source>
        <dbReference type="Proteomes" id="UP000324974"/>
    </source>
</evidence>
<evidence type="ECO:0000259" key="1">
    <source>
        <dbReference type="Pfam" id="PF07866"/>
    </source>
</evidence>
<keyword evidence="3" id="KW-1185">Reference proteome</keyword>
<dbReference type="Pfam" id="PF07866">
    <property type="entry name" value="DUF1653"/>
    <property type="match status" value="1"/>
</dbReference>
<name>A0A5C1AUX9_9BACT</name>
<dbReference type="KEGG" id="lrs:PX52LOC_07713"/>
<dbReference type="OrthoDB" id="371169at2"/>
<evidence type="ECO:0000313" key="2">
    <source>
        <dbReference type="EMBL" id="QEL20608.1"/>
    </source>
</evidence>
<protein>
    <recommendedName>
        <fullName evidence="1">DUF1653 domain-containing protein</fullName>
    </recommendedName>
</protein>
<dbReference type="InterPro" id="IPR023387">
    <property type="entry name" value="DUF1653-like_dom"/>
</dbReference>
<dbReference type="Gene3D" id="2.30.30.320">
    <property type="entry name" value="DUF1653-like domain"/>
    <property type="match status" value="1"/>
</dbReference>
<dbReference type="AlphaFoldDB" id="A0A5C1AUX9"/>
<dbReference type="EMBL" id="CP042425">
    <property type="protein sequence ID" value="QEL20608.1"/>
    <property type="molecule type" value="Genomic_DNA"/>
</dbReference>
<accession>A0A5C1AUX9</accession>
<gene>
    <name evidence="2" type="ORF">PX52LOC_07713</name>
</gene>
<organism evidence="2 3">
    <name type="scientific">Limnoglobus roseus</name>
    <dbReference type="NCBI Taxonomy" id="2598579"/>
    <lineage>
        <taxon>Bacteria</taxon>
        <taxon>Pseudomonadati</taxon>
        <taxon>Planctomycetota</taxon>
        <taxon>Planctomycetia</taxon>
        <taxon>Gemmatales</taxon>
        <taxon>Gemmataceae</taxon>
        <taxon>Limnoglobus</taxon>
    </lineage>
</organism>
<reference evidence="3" key="1">
    <citation type="submission" date="2019-08" db="EMBL/GenBank/DDBJ databases">
        <title>Limnoglobus roseus gen. nov., sp. nov., a novel freshwater planctomycete with a giant genome from the family Gemmataceae.</title>
        <authorList>
            <person name="Kulichevskaya I.S."/>
            <person name="Naumoff D.G."/>
            <person name="Miroshnikov K."/>
            <person name="Ivanova A."/>
            <person name="Philippov D.A."/>
            <person name="Hakobyan A."/>
            <person name="Rijpstra I.C."/>
            <person name="Sinninghe Damste J.S."/>
            <person name="Liesack W."/>
            <person name="Dedysh S.N."/>
        </authorList>
    </citation>
    <scope>NUCLEOTIDE SEQUENCE [LARGE SCALE GENOMIC DNA]</scope>
    <source>
        <strain evidence="3">PX52</strain>
    </source>
</reference>